<sequence length="272" mass="29417">MRVLIVEDEEQLADAVARGLRLHAMAVDVAYDGQEALELAGYVDYDVVVLDRDLPEVHGDDVCGELRHRSRILMLTAAGQIRDRIDGLSLGADDYLVKPFAFAELVARVRTLARRSFRTVVPALERSGIRLDPARRTVTRDGRRITLNRKEFDLLRELLDAGGALVTSAELRRRVWDEYAEGGTGVLRVTITSLRRKLGAPAVLENVPGKGYRLASPENAPGEGATVKPTVPENASGKGPTVKPTVLENASGKAPAVKPAVPADASGEGVRL</sequence>
<dbReference type="PANTHER" id="PTHR48111:SF36">
    <property type="entry name" value="TRANSCRIPTIONAL REGULATORY PROTEIN CUTR"/>
    <property type="match status" value="1"/>
</dbReference>
<feature type="region of interest" description="Disordered" evidence="4">
    <location>
        <begin position="214"/>
        <end position="272"/>
    </location>
</feature>
<dbReference type="InterPro" id="IPR039420">
    <property type="entry name" value="WalR-like"/>
</dbReference>
<dbReference type="InterPro" id="IPR011006">
    <property type="entry name" value="CheY-like_superfamily"/>
</dbReference>
<feature type="compositionally biased region" description="Low complexity" evidence="4">
    <location>
        <begin position="253"/>
        <end position="263"/>
    </location>
</feature>
<dbReference type="Pfam" id="PF00486">
    <property type="entry name" value="Trans_reg_C"/>
    <property type="match status" value="1"/>
</dbReference>
<dbReference type="Gene3D" id="1.10.10.10">
    <property type="entry name" value="Winged helix-like DNA-binding domain superfamily/Winged helix DNA-binding domain"/>
    <property type="match status" value="1"/>
</dbReference>
<protein>
    <submittedName>
        <fullName evidence="7">DNA-binding response OmpR family regulator</fullName>
    </submittedName>
</protein>
<organism evidence="7 8">
    <name type="scientific">Streptosporangium lutulentum</name>
    <dbReference type="NCBI Taxonomy" id="1461250"/>
    <lineage>
        <taxon>Bacteria</taxon>
        <taxon>Bacillati</taxon>
        <taxon>Actinomycetota</taxon>
        <taxon>Actinomycetes</taxon>
        <taxon>Streptosporangiales</taxon>
        <taxon>Streptosporangiaceae</taxon>
        <taxon>Streptosporangium</taxon>
    </lineage>
</organism>
<dbReference type="SUPFAM" id="SSF46894">
    <property type="entry name" value="C-terminal effector domain of the bipartite response regulators"/>
    <property type="match status" value="1"/>
</dbReference>
<feature type="modified residue" description="4-aspartylphosphate" evidence="2">
    <location>
        <position position="51"/>
    </location>
</feature>
<feature type="DNA-binding region" description="OmpR/PhoB-type" evidence="3">
    <location>
        <begin position="121"/>
        <end position="216"/>
    </location>
</feature>
<reference evidence="7 8" key="1">
    <citation type="submission" date="2023-07" db="EMBL/GenBank/DDBJ databases">
        <title>Sequencing the genomes of 1000 actinobacteria strains.</title>
        <authorList>
            <person name="Klenk H.-P."/>
        </authorList>
    </citation>
    <scope>NUCLEOTIDE SEQUENCE [LARGE SCALE GENOMIC DNA]</scope>
    <source>
        <strain evidence="7 8">DSM 46740</strain>
    </source>
</reference>
<keyword evidence="2" id="KW-0597">Phosphoprotein</keyword>
<keyword evidence="1 3" id="KW-0238">DNA-binding</keyword>
<dbReference type="EMBL" id="JAUSQU010000001">
    <property type="protein sequence ID" value="MDP9848668.1"/>
    <property type="molecule type" value="Genomic_DNA"/>
</dbReference>
<dbReference type="CDD" id="cd00383">
    <property type="entry name" value="trans_reg_C"/>
    <property type="match status" value="1"/>
</dbReference>
<dbReference type="Proteomes" id="UP001225356">
    <property type="component" value="Unassembled WGS sequence"/>
</dbReference>
<keyword evidence="8" id="KW-1185">Reference proteome</keyword>
<dbReference type="InterPro" id="IPR001867">
    <property type="entry name" value="OmpR/PhoB-type_DNA-bd"/>
</dbReference>
<dbReference type="SUPFAM" id="SSF52172">
    <property type="entry name" value="CheY-like"/>
    <property type="match status" value="1"/>
</dbReference>
<dbReference type="SMART" id="SM00862">
    <property type="entry name" value="Trans_reg_C"/>
    <property type="match status" value="1"/>
</dbReference>
<gene>
    <name evidence="7" type="ORF">J2853_007879</name>
</gene>
<evidence type="ECO:0000313" key="7">
    <source>
        <dbReference type="EMBL" id="MDP9848668.1"/>
    </source>
</evidence>
<feature type="domain" description="OmpR/PhoB-type" evidence="6">
    <location>
        <begin position="121"/>
        <end position="216"/>
    </location>
</feature>
<evidence type="ECO:0000256" key="2">
    <source>
        <dbReference type="PROSITE-ProRule" id="PRU00169"/>
    </source>
</evidence>
<accession>A0ABT9QPJ9</accession>
<dbReference type="Gene3D" id="3.40.50.2300">
    <property type="match status" value="1"/>
</dbReference>
<evidence type="ECO:0000256" key="1">
    <source>
        <dbReference type="ARBA" id="ARBA00023125"/>
    </source>
</evidence>
<evidence type="ECO:0000256" key="4">
    <source>
        <dbReference type="SAM" id="MobiDB-lite"/>
    </source>
</evidence>
<evidence type="ECO:0000256" key="3">
    <source>
        <dbReference type="PROSITE-ProRule" id="PRU01091"/>
    </source>
</evidence>
<dbReference type="SMART" id="SM00448">
    <property type="entry name" value="REC"/>
    <property type="match status" value="1"/>
</dbReference>
<evidence type="ECO:0000259" key="5">
    <source>
        <dbReference type="PROSITE" id="PS50110"/>
    </source>
</evidence>
<dbReference type="Pfam" id="PF00072">
    <property type="entry name" value="Response_reg"/>
    <property type="match status" value="1"/>
</dbReference>
<dbReference type="Gene3D" id="6.10.250.690">
    <property type="match status" value="1"/>
</dbReference>
<name>A0ABT9QPJ9_9ACTN</name>
<feature type="domain" description="Response regulatory" evidence="5">
    <location>
        <begin position="2"/>
        <end position="113"/>
    </location>
</feature>
<evidence type="ECO:0000259" key="6">
    <source>
        <dbReference type="PROSITE" id="PS51755"/>
    </source>
</evidence>
<comment type="caution">
    <text evidence="7">The sequence shown here is derived from an EMBL/GenBank/DDBJ whole genome shotgun (WGS) entry which is preliminary data.</text>
</comment>
<evidence type="ECO:0000313" key="8">
    <source>
        <dbReference type="Proteomes" id="UP001225356"/>
    </source>
</evidence>
<dbReference type="InterPro" id="IPR036388">
    <property type="entry name" value="WH-like_DNA-bd_sf"/>
</dbReference>
<proteinExistence type="predicted"/>
<dbReference type="GO" id="GO:0003677">
    <property type="term" value="F:DNA binding"/>
    <property type="evidence" value="ECO:0007669"/>
    <property type="project" value="UniProtKB-KW"/>
</dbReference>
<dbReference type="InterPro" id="IPR001789">
    <property type="entry name" value="Sig_transdc_resp-reg_receiver"/>
</dbReference>
<dbReference type="PROSITE" id="PS51755">
    <property type="entry name" value="OMPR_PHOB"/>
    <property type="match status" value="1"/>
</dbReference>
<dbReference type="PANTHER" id="PTHR48111">
    <property type="entry name" value="REGULATOR OF RPOS"/>
    <property type="match status" value="1"/>
</dbReference>
<dbReference type="PROSITE" id="PS50110">
    <property type="entry name" value="RESPONSE_REGULATORY"/>
    <property type="match status" value="1"/>
</dbReference>
<dbReference type="InterPro" id="IPR016032">
    <property type="entry name" value="Sig_transdc_resp-reg_C-effctor"/>
</dbReference>